<dbReference type="AlphaFoldDB" id="A0A4R6UQX4"/>
<dbReference type="Pfam" id="PF04339">
    <property type="entry name" value="FemAB_like"/>
    <property type="match status" value="1"/>
</dbReference>
<dbReference type="InterPro" id="IPR007434">
    <property type="entry name" value="FemAB-like"/>
</dbReference>
<dbReference type="SUPFAM" id="SSF55729">
    <property type="entry name" value="Acyl-CoA N-acyltransferases (Nat)"/>
    <property type="match status" value="1"/>
</dbReference>
<dbReference type="Proteomes" id="UP000295375">
    <property type="component" value="Unassembled WGS sequence"/>
</dbReference>
<dbReference type="Gene3D" id="3.40.630.30">
    <property type="match status" value="1"/>
</dbReference>
<proteinExistence type="predicted"/>
<sequence length="377" mass="44049">MISEPELHIECVAHLPASDRQRWLALAGDYPFLNPAMLDAVHDTGCASKETGWTPHYLLVRKDHILQTGTLVYLKSHSRGEYVFDQTWAEAYYQHGLHYYPKLLVAIPFTPVRGPRLLAEHDSDRRLLAKALIALAQQWQLSSVHVLFPEQNELDALQAEGFLLRNQVQFHWRNRSYAHYDEFLAALQRDKRKKLNQASRRLQRSGIEFRWLVGDDIDTSALEFFYRCYQQTYREHFSTPYLTFECFQRWQRTLGNKLLLLVASQAGKDIACALNIRDRNRLYGRYWGALEFVPELHFETCYSQAIRFCIEHGIEFFEGGAQGEHKLARGLEPERLQSAHWIADPRFAAAIDDFLQRECKAIDHYFAELQSHMPFKS</sequence>
<evidence type="ECO:0000313" key="1">
    <source>
        <dbReference type="EMBL" id="TDQ49451.1"/>
    </source>
</evidence>
<dbReference type="InterPro" id="IPR016181">
    <property type="entry name" value="Acyl_CoA_acyltransferase"/>
</dbReference>
<organism evidence="1 2">
    <name type="scientific">Permianibacter aggregans</name>
    <dbReference type="NCBI Taxonomy" id="1510150"/>
    <lineage>
        <taxon>Bacteria</taxon>
        <taxon>Pseudomonadati</taxon>
        <taxon>Pseudomonadota</taxon>
        <taxon>Gammaproteobacteria</taxon>
        <taxon>Pseudomonadales</taxon>
        <taxon>Pseudomonadaceae</taxon>
        <taxon>Permianibacter</taxon>
    </lineage>
</organism>
<dbReference type="PANTHER" id="PTHR47017">
    <property type="entry name" value="ACYL-COA"/>
    <property type="match status" value="1"/>
</dbReference>
<dbReference type="EMBL" id="SNYM01000004">
    <property type="protein sequence ID" value="TDQ49451.1"/>
    <property type="molecule type" value="Genomic_DNA"/>
</dbReference>
<gene>
    <name evidence="1" type="ORF">EV696_104156</name>
</gene>
<accession>A0A4R6UQX4</accession>
<dbReference type="RefSeq" id="WP_198325115.1">
    <property type="nucleotide sequence ID" value="NZ_CP037953.1"/>
</dbReference>
<keyword evidence="2" id="KW-1185">Reference proteome</keyword>
<comment type="caution">
    <text evidence="1">The sequence shown here is derived from an EMBL/GenBank/DDBJ whole genome shotgun (WGS) entry which is preliminary data.</text>
</comment>
<protein>
    <submittedName>
        <fullName evidence="1">Uncharacterized protein</fullName>
    </submittedName>
</protein>
<dbReference type="PANTHER" id="PTHR47017:SF1">
    <property type="entry name" value="ACYL-COA"/>
    <property type="match status" value="1"/>
</dbReference>
<evidence type="ECO:0000313" key="2">
    <source>
        <dbReference type="Proteomes" id="UP000295375"/>
    </source>
</evidence>
<reference evidence="1 2" key="1">
    <citation type="submission" date="2019-03" db="EMBL/GenBank/DDBJ databases">
        <title>Genomic Encyclopedia of Type Strains, Phase IV (KMG-IV): sequencing the most valuable type-strain genomes for metagenomic binning, comparative biology and taxonomic classification.</title>
        <authorList>
            <person name="Goeker M."/>
        </authorList>
    </citation>
    <scope>NUCLEOTIDE SEQUENCE [LARGE SCALE GENOMIC DNA]</scope>
    <source>
        <strain evidence="1 2">DSM 103792</strain>
    </source>
</reference>
<name>A0A4R6UQX4_9GAMM</name>